<dbReference type="SUPFAM" id="SSF53720">
    <property type="entry name" value="ALDH-like"/>
    <property type="match status" value="1"/>
</dbReference>
<name>A0AAP4TZ68_9GAMM</name>
<dbReference type="EMBL" id="JAUORK010000019">
    <property type="protein sequence ID" value="MDO6673097.1"/>
    <property type="molecule type" value="Genomic_DNA"/>
</dbReference>
<dbReference type="EC" id="1.2.1.-" evidence="7"/>
<dbReference type="GO" id="GO:0009450">
    <property type="term" value="P:gamma-aminobutyric acid catabolic process"/>
    <property type="evidence" value="ECO:0007669"/>
    <property type="project" value="TreeGrafter"/>
</dbReference>
<dbReference type="Gene3D" id="3.40.309.10">
    <property type="entry name" value="Aldehyde Dehydrogenase, Chain A, domain 2"/>
    <property type="match status" value="1"/>
</dbReference>
<evidence type="ECO:0000256" key="3">
    <source>
        <dbReference type="PROSITE-ProRule" id="PRU10007"/>
    </source>
</evidence>
<dbReference type="PROSITE" id="PS00687">
    <property type="entry name" value="ALDEHYDE_DEHYDR_GLU"/>
    <property type="match status" value="1"/>
</dbReference>
<dbReference type="InterPro" id="IPR016160">
    <property type="entry name" value="Ald_DH_CS_CYS"/>
</dbReference>
<dbReference type="InterPro" id="IPR029510">
    <property type="entry name" value="Ald_DH_CS_GLU"/>
</dbReference>
<dbReference type="Gene3D" id="3.40.605.10">
    <property type="entry name" value="Aldehyde Dehydrogenase, Chain A, domain 1"/>
    <property type="match status" value="1"/>
</dbReference>
<sequence>MSAQSLARQWATSQDGATSEPTQFASQGIALEDPRLFRQLAYVNGCWVHGEGGREEAVFDPATGERLGQVPWLEEAQIDAAIATADAAQREWRKLRVDQRGELLDAWYDLIRAHKEDLAMLMTREQGKSLDDGRGEVEYGASFVHWFAEEGNRAFGETIPSHIPNAALGTVREPIGVAALITPWNFPLAMITRKAAAALAAGCTVLVKPAGETPFSALALAELAERAGIPAGVFSVITGEASEVSKQLCDDPRVAGLSFTGSTRVGRLLLSQCADSVKRVSLELGGNAPFIVGPDMDPEEAARAAVGAKFQTSGQDCLAADRILVHDSLYEDFLSHFARIMKQLKVGNGQVKGIDLGPLIHRDAVAKAQTIVDDAVERGARLIHGDQSMAPGPNFFMPVLLADITPDMRVWREETFSPVAGITAWHDEEEVIAMANDTEYGLAAYVYTHDVRRIWQLMRGLRFGMVSVNSVKMTGAPIPFGGVKQSGLGREGGRQGLEEYLDIKYYCLGGLESASGS</sequence>
<feature type="domain" description="Aldehyde dehydrogenase" evidence="6">
    <location>
        <begin position="47"/>
        <end position="504"/>
    </location>
</feature>
<accession>A0AAP4TZ68</accession>
<dbReference type="FunFam" id="3.40.605.10:FF:000005">
    <property type="entry name" value="Succinate-semialdehyde dehydrogenase I"/>
    <property type="match status" value="1"/>
</dbReference>
<evidence type="ECO:0000313" key="7">
    <source>
        <dbReference type="EMBL" id="MDO6673097.1"/>
    </source>
</evidence>
<evidence type="ECO:0000256" key="1">
    <source>
        <dbReference type="ARBA" id="ARBA00009986"/>
    </source>
</evidence>
<dbReference type="PANTHER" id="PTHR43353:SF5">
    <property type="entry name" value="SUCCINATE-SEMIALDEHYDE DEHYDROGENASE, MITOCHONDRIAL"/>
    <property type="match status" value="1"/>
</dbReference>
<feature type="active site" evidence="3">
    <location>
        <position position="283"/>
    </location>
</feature>
<proteinExistence type="inferred from homology"/>
<evidence type="ECO:0000259" key="6">
    <source>
        <dbReference type="Pfam" id="PF00171"/>
    </source>
</evidence>
<dbReference type="Pfam" id="PF00171">
    <property type="entry name" value="Aldedh"/>
    <property type="match status" value="1"/>
</dbReference>
<dbReference type="GO" id="GO:0004777">
    <property type="term" value="F:succinate-semialdehyde dehydrogenase (NAD+) activity"/>
    <property type="evidence" value="ECO:0007669"/>
    <property type="project" value="TreeGrafter"/>
</dbReference>
<comment type="caution">
    <text evidence="7">The sequence shown here is derived from an EMBL/GenBank/DDBJ whole genome shotgun (WGS) entry which is preliminary data.</text>
</comment>
<protein>
    <submittedName>
        <fullName evidence="7">NAD-dependent succinate-semialdehyde dehydrogenase</fullName>
        <ecNumber evidence="7">1.2.1.-</ecNumber>
    </submittedName>
</protein>
<organism evidence="7 8">
    <name type="scientific">Cobetia amphilecti</name>
    <dbReference type="NCBI Taxonomy" id="1055104"/>
    <lineage>
        <taxon>Bacteria</taxon>
        <taxon>Pseudomonadati</taxon>
        <taxon>Pseudomonadota</taxon>
        <taxon>Gammaproteobacteria</taxon>
        <taxon>Oceanospirillales</taxon>
        <taxon>Halomonadaceae</taxon>
        <taxon>Cobetia</taxon>
    </lineage>
</organism>
<reference evidence="7" key="1">
    <citation type="submission" date="2023-07" db="EMBL/GenBank/DDBJ databases">
        <title>Genome content predicts the carbon catabolic preferences of heterotrophic bacteria.</title>
        <authorList>
            <person name="Gralka M."/>
        </authorList>
    </citation>
    <scope>NUCLEOTIDE SEQUENCE</scope>
    <source>
        <strain evidence="7">C2R13</strain>
    </source>
</reference>
<keyword evidence="2 4" id="KW-0560">Oxidoreductase</keyword>
<dbReference type="FunFam" id="3.40.605.10:FF:000026">
    <property type="entry name" value="Aldehyde dehydrogenase, putative"/>
    <property type="match status" value="1"/>
</dbReference>
<evidence type="ECO:0000313" key="8">
    <source>
        <dbReference type="Proteomes" id="UP001170481"/>
    </source>
</evidence>
<gene>
    <name evidence="7" type="ORF">Q4535_13350</name>
</gene>
<dbReference type="InterPro" id="IPR015590">
    <property type="entry name" value="Aldehyde_DH_dom"/>
</dbReference>
<evidence type="ECO:0000256" key="5">
    <source>
        <dbReference type="SAM" id="MobiDB-lite"/>
    </source>
</evidence>
<dbReference type="FunFam" id="3.40.309.10:FF:000004">
    <property type="entry name" value="Succinate-semialdehyde dehydrogenase I"/>
    <property type="match status" value="1"/>
</dbReference>
<dbReference type="InterPro" id="IPR016162">
    <property type="entry name" value="Ald_DH_N"/>
</dbReference>
<dbReference type="InterPro" id="IPR016163">
    <property type="entry name" value="Ald_DH_C"/>
</dbReference>
<dbReference type="PANTHER" id="PTHR43353">
    <property type="entry name" value="SUCCINATE-SEMIALDEHYDE DEHYDROGENASE, MITOCHONDRIAL"/>
    <property type="match status" value="1"/>
</dbReference>
<dbReference type="CDD" id="cd07103">
    <property type="entry name" value="ALDH_F5_SSADH_GabD"/>
    <property type="match status" value="1"/>
</dbReference>
<evidence type="ECO:0000256" key="4">
    <source>
        <dbReference type="RuleBase" id="RU003345"/>
    </source>
</evidence>
<comment type="similarity">
    <text evidence="1 4">Belongs to the aldehyde dehydrogenase family.</text>
</comment>
<dbReference type="PROSITE" id="PS00070">
    <property type="entry name" value="ALDEHYDE_DEHYDR_CYS"/>
    <property type="match status" value="1"/>
</dbReference>
<dbReference type="AlphaFoldDB" id="A0AAP4TZ68"/>
<dbReference type="InterPro" id="IPR050740">
    <property type="entry name" value="Aldehyde_DH_Superfamily"/>
</dbReference>
<feature type="region of interest" description="Disordered" evidence="5">
    <location>
        <begin position="1"/>
        <end position="25"/>
    </location>
</feature>
<dbReference type="InterPro" id="IPR016161">
    <property type="entry name" value="Ald_DH/histidinol_DH"/>
</dbReference>
<dbReference type="RefSeq" id="WP_303594765.1">
    <property type="nucleotide sequence ID" value="NZ_JAUORK010000019.1"/>
</dbReference>
<evidence type="ECO:0000256" key="2">
    <source>
        <dbReference type="ARBA" id="ARBA00023002"/>
    </source>
</evidence>
<dbReference type="Proteomes" id="UP001170481">
    <property type="component" value="Unassembled WGS sequence"/>
</dbReference>